<dbReference type="Proteomes" id="UP000542720">
    <property type="component" value="Unassembled WGS sequence"/>
</dbReference>
<dbReference type="PANTHER" id="PTHR11748">
    <property type="entry name" value="D-LACTATE DEHYDROGENASE"/>
    <property type="match status" value="1"/>
</dbReference>
<keyword evidence="5" id="KW-1185">Reference proteome</keyword>
<dbReference type="InterPro" id="IPR016164">
    <property type="entry name" value="FAD-linked_Oxase-like_C"/>
</dbReference>
<dbReference type="RefSeq" id="WP_183090911.1">
    <property type="nucleotide sequence ID" value="NZ_JACJUD010000008.1"/>
</dbReference>
<feature type="domain" description="FAD-binding PCMH-type" evidence="3">
    <location>
        <begin position="1"/>
        <end position="165"/>
    </location>
</feature>
<reference evidence="4 5" key="1">
    <citation type="submission" date="2020-08" db="EMBL/GenBank/DDBJ databases">
        <authorList>
            <person name="Kim C.M."/>
        </authorList>
    </citation>
    <scope>NUCLEOTIDE SEQUENCE [LARGE SCALE GENOMIC DNA]</scope>
    <source>
        <strain evidence="4 5">UL070</strain>
    </source>
</reference>
<dbReference type="SUPFAM" id="SSF55103">
    <property type="entry name" value="FAD-linked oxidases, C-terminal domain"/>
    <property type="match status" value="1"/>
</dbReference>
<keyword evidence="1" id="KW-0285">Flavoprotein</keyword>
<dbReference type="AlphaFoldDB" id="A0A7W4LQC8"/>
<name>A0A7W4LQC8_9GAMM</name>
<dbReference type="SUPFAM" id="SSF56176">
    <property type="entry name" value="FAD-binding/transporter-associated domain-like"/>
    <property type="match status" value="1"/>
</dbReference>
<sequence>MKDHDASAQMIDTIRSAQARSAKLRISGGDSKTFLGLGTSGETLDSRNHSGILELDPTQHWIRARAGTALQELSATLDEHQLMLAFEPPAFSNNATVGGMVATGLAGPRRPWAGGVAEHLQGGSLIDGTGQMRHFGGEDIPSRLVAGSLGRLGVISEICLRVRQKPRQSLTLRLEISQSLALHQFHSWMRYSSPLSGSCHTGDALYLRLEGTPEAVKRARSLIGGEETSDSLWDDLREQRLSFFRDPRPLWCIHANASVPQRKLPGPVLLDWGGTQRWLKSAEPTLVIQRHAQALGGQAICFTPDGCAPGLAQLPEAEDMRALRKQLDPQGLFSR</sequence>
<gene>
    <name evidence="4" type="primary">glcE</name>
    <name evidence="4" type="ORF">H3H51_20360</name>
</gene>
<protein>
    <submittedName>
        <fullName evidence="4">Glycolate oxidase subunit GlcE</fullName>
        <ecNumber evidence="4">1.1.99.14</ecNumber>
    </submittedName>
</protein>
<dbReference type="PROSITE" id="PS51387">
    <property type="entry name" value="FAD_PCMH"/>
    <property type="match status" value="1"/>
</dbReference>
<keyword evidence="2" id="KW-0274">FAD</keyword>
<evidence type="ECO:0000259" key="3">
    <source>
        <dbReference type="PROSITE" id="PS51387"/>
    </source>
</evidence>
<comment type="caution">
    <text evidence="4">The sequence shown here is derived from an EMBL/GenBank/DDBJ whole genome shotgun (WGS) entry which is preliminary data.</text>
</comment>
<dbReference type="GO" id="GO:0071949">
    <property type="term" value="F:FAD binding"/>
    <property type="evidence" value="ECO:0007669"/>
    <property type="project" value="InterPro"/>
</dbReference>
<dbReference type="PANTHER" id="PTHR11748:SF103">
    <property type="entry name" value="GLYCOLATE OXIDASE SUBUNIT GLCE"/>
    <property type="match status" value="1"/>
</dbReference>
<keyword evidence="4" id="KW-0560">Oxidoreductase</keyword>
<evidence type="ECO:0000256" key="1">
    <source>
        <dbReference type="ARBA" id="ARBA00022630"/>
    </source>
</evidence>
<dbReference type="EC" id="1.1.99.14" evidence="4"/>
<dbReference type="InterPro" id="IPR016166">
    <property type="entry name" value="FAD-bd_PCMH"/>
</dbReference>
<evidence type="ECO:0000256" key="2">
    <source>
        <dbReference type="ARBA" id="ARBA00022827"/>
    </source>
</evidence>
<accession>A0A7W4LQC8</accession>
<dbReference type="EMBL" id="JACJUD010000008">
    <property type="protein sequence ID" value="MBB2497381.1"/>
    <property type="molecule type" value="Genomic_DNA"/>
</dbReference>
<evidence type="ECO:0000313" key="5">
    <source>
        <dbReference type="Proteomes" id="UP000542720"/>
    </source>
</evidence>
<dbReference type="InterPro" id="IPR036318">
    <property type="entry name" value="FAD-bd_PCMH-like_sf"/>
</dbReference>
<dbReference type="InterPro" id="IPR006094">
    <property type="entry name" value="Oxid_FAD_bind_N"/>
</dbReference>
<dbReference type="Pfam" id="PF01565">
    <property type="entry name" value="FAD_binding_4"/>
    <property type="match status" value="1"/>
</dbReference>
<dbReference type="Gene3D" id="3.30.465.10">
    <property type="match status" value="1"/>
</dbReference>
<evidence type="ECO:0000313" key="4">
    <source>
        <dbReference type="EMBL" id="MBB2497381.1"/>
    </source>
</evidence>
<dbReference type="InterPro" id="IPR016169">
    <property type="entry name" value="FAD-bd_PCMH_sub2"/>
</dbReference>
<organism evidence="4 5">
    <name type="scientific">Aquipseudomonas ullengensis</name>
    <dbReference type="NCBI Taxonomy" id="2759166"/>
    <lineage>
        <taxon>Bacteria</taxon>
        <taxon>Pseudomonadati</taxon>
        <taxon>Pseudomonadota</taxon>
        <taxon>Gammaproteobacteria</taxon>
        <taxon>Pseudomonadales</taxon>
        <taxon>Pseudomonadaceae</taxon>
        <taxon>Aquipseudomonas</taxon>
    </lineage>
</organism>
<proteinExistence type="predicted"/>
<dbReference type="NCBIfam" id="NF008439">
    <property type="entry name" value="PRK11282.1"/>
    <property type="match status" value="1"/>
</dbReference>
<dbReference type="GO" id="GO:0019154">
    <property type="term" value="F:glycolate dehydrogenase activity"/>
    <property type="evidence" value="ECO:0007669"/>
    <property type="project" value="UniProtKB-EC"/>
</dbReference>